<dbReference type="GO" id="GO:0016740">
    <property type="term" value="F:transferase activity"/>
    <property type="evidence" value="ECO:0007669"/>
    <property type="project" value="UniProtKB-KW"/>
</dbReference>
<evidence type="ECO:0000313" key="3">
    <source>
        <dbReference type="Proteomes" id="UP001602119"/>
    </source>
</evidence>
<comment type="caution">
    <text evidence="2">The sequence shown here is derived from an EMBL/GenBank/DDBJ whole genome shotgun (WGS) entry which is preliminary data.</text>
</comment>
<dbReference type="SUPFAM" id="SSF56112">
    <property type="entry name" value="Protein kinase-like (PK-like)"/>
    <property type="match status" value="1"/>
</dbReference>
<keyword evidence="2" id="KW-0808">Transferase</keyword>
<feature type="domain" description="Aminoglycoside phosphotransferase" evidence="1">
    <location>
        <begin position="37"/>
        <end position="217"/>
    </location>
</feature>
<keyword evidence="3" id="KW-1185">Reference proteome</keyword>
<name>A0ABW6VJ47_MICFU</name>
<gene>
    <name evidence="2" type="ORF">ACFY05_39760</name>
</gene>
<protein>
    <submittedName>
        <fullName evidence="2">Aminoglycoside phosphotransferase family protein</fullName>
        <ecNumber evidence="2">2.7.1.-</ecNumber>
    </submittedName>
</protein>
<dbReference type="InterPro" id="IPR011009">
    <property type="entry name" value="Kinase-like_dom_sf"/>
</dbReference>
<sequence>MIAESVHDLLGHLSGRYGEWCDPTIKPFSLNYRNLAGSVILKIYRGTSPARRQQREIYALRRAPAFGVKVPQILETGLLGPDAWIVVSVVPGAPLALNGPSDAGEYLRHVLTLTCAMAGQPPPTAPGDGWEDVRAASRISDHLVGMLRARVRETSWWPELRSRLTDVDGEPLVHLHGDIKPEHILVEDGVVHFVDWEACARGPAIQDLADAVFHAVRDFEYDGVEGDLLAPTLMTLPVSGGHLSSVLAWRVALWADRRCPSPVHRLPEQGMAKLLSTTTPADAVAALAQIIRAMRLIGTPR</sequence>
<proteinExistence type="predicted"/>
<reference evidence="2 3" key="1">
    <citation type="submission" date="2024-10" db="EMBL/GenBank/DDBJ databases">
        <title>The Natural Products Discovery Center: Release of the First 8490 Sequenced Strains for Exploring Actinobacteria Biosynthetic Diversity.</title>
        <authorList>
            <person name="Kalkreuter E."/>
            <person name="Kautsar S.A."/>
            <person name="Yang D."/>
            <person name="Bader C.D."/>
            <person name="Teijaro C.N."/>
            <person name="Fluegel L."/>
            <person name="Davis C.M."/>
            <person name="Simpson J.R."/>
            <person name="Lauterbach L."/>
            <person name="Steele A.D."/>
            <person name="Gui C."/>
            <person name="Meng S."/>
            <person name="Li G."/>
            <person name="Viehrig K."/>
            <person name="Ye F."/>
            <person name="Su P."/>
            <person name="Kiefer A.F."/>
            <person name="Nichols A."/>
            <person name="Cepeda A.J."/>
            <person name="Yan W."/>
            <person name="Fan B."/>
            <person name="Jiang Y."/>
            <person name="Adhikari A."/>
            <person name="Zheng C.-J."/>
            <person name="Schuster L."/>
            <person name="Cowan T.M."/>
            <person name="Smanski M.J."/>
            <person name="Chevrette M.G."/>
            <person name="De Carvalho L.P.S."/>
            <person name="Shen B."/>
        </authorList>
    </citation>
    <scope>NUCLEOTIDE SEQUENCE [LARGE SCALE GENOMIC DNA]</scope>
    <source>
        <strain evidence="2 3">NPDC001281</strain>
    </source>
</reference>
<dbReference type="EMBL" id="JBIAXI010000040">
    <property type="protein sequence ID" value="MFF4778978.1"/>
    <property type="molecule type" value="Genomic_DNA"/>
</dbReference>
<dbReference type="InterPro" id="IPR002575">
    <property type="entry name" value="Aminoglycoside_PTrfase"/>
</dbReference>
<dbReference type="Pfam" id="PF01636">
    <property type="entry name" value="APH"/>
    <property type="match status" value="1"/>
</dbReference>
<dbReference type="EC" id="2.7.1.-" evidence="2"/>
<dbReference type="RefSeq" id="WP_387347611.1">
    <property type="nucleotide sequence ID" value="NZ_JBIAXI010000040.1"/>
</dbReference>
<evidence type="ECO:0000313" key="2">
    <source>
        <dbReference type="EMBL" id="MFF4778978.1"/>
    </source>
</evidence>
<accession>A0ABW6VJ47</accession>
<dbReference type="Gene3D" id="3.90.1200.10">
    <property type="match status" value="1"/>
</dbReference>
<organism evidence="2 3">
    <name type="scientific">Microtetraspora fusca</name>
    <dbReference type="NCBI Taxonomy" id="1997"/>
    <lineage>
        <taxon>Bacteria</taxon>
        <taxon>Bacillati</taxon>
        <taxon>Actinomycetota</taxon>
        <taxon>Actinomycetes</taxon>
        <taxon>Streptosporangiales</taxon>
        <taxon>Streptosporangiaceae</taxon>
        <taxon>Microtetraspora</taxon>
    </lineage>
</organism>
<evidence type="ECO:0000259" key="1">
    <source>
        <dbReference type="Pfam" id="PF01636"/>
    </source>
</evidence>
<dbReference type="Proteomes" id="UP001602119">
    <property type="component" value="Unassembled WGS sequence"/>
</dbReference>